<dbReference type="SMART" id="SM00908">
    <property type="entry name" value="Gal-bind_lectin"/>
    <property type="match status" value="1"/>
</dbReference>
<dbReference type="Ensembl" id="ENSEBUT00000010733.1">
    <property type="protein sequence ID" value="ENSEBUP00000010190.1"/>
    <property type="gene ID" value="ENSEBUG00000006550.1"/>
</dbReference>
<dbReference type="SMART" id="SM00276">
    <property type="entry name" value="GLECT"/>
    <property type="match status" value="1"/>
</dbReference>
<evidence type="ECO:0000256" key="1">
    <source>
        <dbReference type="ARBA" id="ARBA00022734"/>
    </source>
</evidence>
<dbReference type="AlphaFoldDB" id="A0A8C4Q583"/>
<organism evidence="4 5">
    <name type="scientific">Eptatretus burgeri</name>
    <name type="common">Inshore hagfish</name>
    <dbReference type="NCBI Taxonomy" id="7764"/>
    <lineage>
        <taxon>Eukaryota</taxon>
        <taxon>Metazoa</taxon>
        <taxon>Chordata</taxon>
        <taxon>Craniata</taxon>
        <taxon>Vertebrata</taxon>
        <taxon>Cyclostomata</taxon>
        <taxon>Myxini</taxon>
        <taxon>Myxiniformes</taxon>
        <taxon>Myxinidae</taxon>
        <taxon>Eptatretinae</taxon>
        <taxon>Eptatretus</taxon>
    </lineage>
</organism>
<dbReference type="Proteomes" id="UP000694388">
    <property type="component" value="Unplaced"/>
</dbReference>
<evidence type="ECO:0000313" key="5">
    <source>
        <dbReference type="Proteomes" id="UP000694388"/>
    </source>
</evidence>
<dbReference type="InterPro" id="IPR013320">
    <property type="entry name" value="ConA-like_dom_sf"/>
</dbReference>
<dbReference type="GeneTree" id="ENSGT00930000152747"/>
<protein>
    <recommendedName>
        <fullName evidence="2">Galectin</fullName>
    </recommendedName>
</protein>
<keyword evidence="1 2" id="KW-0430">Lectin</keyword>
<dbReference type="InterPro" id="IPR001079">
    <property type="entry name" value="Galectin_CRD"/>
</dbReference>
<reference evidence="4" key="1">
    <citation type="submission" date="2025-05" db="UniProtKB">
        <authorList>
            <consortium name="Ensembl"/>
        </authorList>
    </citation>
    <scope>IDENTIFICATION</scope>
</reference>
<evidence type="ECO:0000256" key="2">
    <source>
        <dbReference type="RuleBase" id="RU102079"/>
    </source>
</evidence>
<dbReference type="GO" id="GO:0030246">
    <property type="term" value="F:carbohydrate binding"/>
    <property type="evidence" value="ECO:0007669"/>
    <property type="project" value="UniProtKB-UniRule"/>
</dbReference>
<dbReference type="Pfam" id="PF00337">
    <property type="entry name" value="Gal-bind_lectin"/>
    <property type="match status" value="1"/>
</dbReference>
<keyword evidence="5" id="KW-1185">Reference proteome</keyword>
<name>A0A8C4Q583_EPTBU</name>
<accession>A0A8C4Q583</accession>
<evidence type="ECO:0000259" key="3">
    <source>
        <dbReference type="PROSITE" id="PS51304"/>
    </source>
</evidence>
<feature type="domain" description="Galectin" evidence="3">
    <location>
        <begin position="28"/>
        <end position="154"/>
    </location>
</feature>
<proteinExistence type="predicted"/>
<sequence length="156" mass="18146">MDCVHHASEPKVTNHIELKFIEAKKKSSWICDLDDWIIDQKIVLKLFPNRGHTGFQILLKEIDSDDIAFQFNVEFKKNIFVTHSLVSGERKNELETDMKFPHTEFTLKFVCEHDAIVILHEEKEIGRFKHDIPPYKINCIEIKGGVEIVDASLQTK</sequence>
<dbReference type="Gene3D" id="2.60.120.200">
    <property type="match status" value="1"/>
</dbReference>
<dbReference type="SUPFAM" id="SSF49899">
    <property type="entry name" value="Concanavalin A-like lectins/glucanases"/>
    <property type="match status" value="1"/>
</dbReference>
<dbReference type="PROSITE" id="PS51304">
    <property type="entry name" value="GALECTIN"/>
    <property type="match status" value="1"/>
</dbReference>
<evidence type="ECO:0000313" key="4">
    <source>
        <dbReference type="Ensembl" id="ENSEBUP00000010190.1"/>
    </source>
</evidence>
<dbReference type="Ensembl" id="ENSEBUT00000010746.1">
    <property type="protein sequence ID" value="ENSEBUP00000010203.1"/>
    <property type="gene ID" value="ENSEBUG00000006550.1"/>
</dbReference>